<comment type="caution">
    <text evidence="3">The sequence shown here is derived from an EMBL/GenBank/DDBJ whole genome shotgun (WGS) entry which is preliminary data.</text>
</comment>
<evidence type="ECO:0000256" key="1">
    <source>
        <dbReference type="SAM" id="SignalP"/>
    </source>
</evidence>
<sequence length="261" mass="27858">MVLFSSLLVASAIVTAALAAPTTPNTLVKRSNSKKGAAYNDASLVGLVGDAAWAYNWGSSPGGRLPAGVEYVPMLWGSDTTGWTVNVNAALASGSKHILGFNEPDLASQSNISPATAAALYKQWITPYKNQAELVTPAVTNGGPPLGLTWMEAYLKACNGQCGHSAMAIHWYADASDTDFESYITKAYNLAARYGIYKIWITEFQKTGVDAAGQASFIRSTIPWMDKASYVERYSYFFVADGYLTSGHSLSTIGSAYNSAE</sequence>
<feature type="chain" id="PRO_5001888504" evidence="1">
    <location>
        <begin position="20"/>
        <end position="261"/>
    </location>
</feature>
<dbReference type="AlphaFoldDB" id="A0A093VI04"/>
<feature type="signal peptide" evidence="1">
    <location>
        <begin position="1"/>
        <end position="19"/>
    </location>
</feature>
<reference evidence="3" key="2">
    <citation type="journal article" date="2014" name="PLoS Genet.">
        <title>Signature gene expression reveals novel clues to the molecular mechanisms of dimorphic transition in Penicillium marneffei.</title>
        <authorList>
            <person name="Yang E."/>
            <person name="Wang G."/>
            <person name="Cai J."/>
            <person name="Woo P.C."/>
            <person name="Lau S.K."/>
            <person name="Yuen K.-Y."/>
            <person name="Chow W.-N."/>
            <person name="Lin X."/>
        </authorList>
    </citation>
    <scope>NUCLEOTIDE SEQUENCE</scope>
    <source>
        <strain evidence="3">PM1</strain>
    </source>
</reference>
<proteinExistence type="predicted"/>
<reference key="1">
    <citation type="journal article" date="2014" name="PLoS Genet.">
        <title>Signature Gene Expression Reveals Novel Clues to the Molecular Mechanisms of Dimorphic Transition in Penicillium marneffei.</title>
        <authorList>
            <person name="Yang E."/>
            <person name="Wang G."/>
            <person name="Cai J."/>
            <person name="Woo P.C."/>
            <person name="Lau S.K."/>
            <person name="Yuen K.-Y."/>
            <person name="Chow W.-N."/>
            <person name="Lin X."/>
        </authorList>
    </citation>
    <scope>NUCLEOTIDE SEQUENCE [LARGE SCALE GENOMIC DNA]</scope>
    <source>
        <strain>PM1</strain>
    </source>
</reference>
<dbReference type="PANTHER" id="PTHR34154">
    <property type="entry name" value="ALKALI-SENSITIVE LINKAGE PROTEIN 1"/>
    <property type="match status" value="1"/>
</dbReference>
<evidence type="ECO:0000259" key="2">
    <source>
        <dbReference type="Pfam" id="PF11790"/>
    </source>
</evidence>
<dbReference type="InterPro" id="IPR024655">
    <property type="entry name" value="Asl1_glyco_hydro_catalytic"/>
</dbReference>
<feature type="domain" description="Asl1-like glycosyl hydrolase catalytic" evidence="2">
    <location>
        <begin position="39"/>
        <end position="257"/>
    </location>
</feature>
<dbReference type="PANTHER" id="PTHR34154:SF10">
    <property type="entry name" value="ASL1-LIKE GLYCOSYL HYDROLASE CATALYTIC DOMAIN-CONTAINING PROTEIN"/>
    <property type="match status" value="1"/>
</dbReference>
<protein>
    <submittedName>
        <fullName evidence="3">Alkali-sensitive linkage protein 1</fullName>
    </submittedName>
</protein>
<accession>A0A093VI04</accession>
<dbReference type="GO" id="GO:0071966">
    <property type="term" value="P:fungal-type cell wall polysaccharide metabolic process"/>
    <property type="evidence" value="ECO:0007669"/>
    <property type="project" value="TreeGrafter"/>
</dbReference>
<dbReference type="InterPro" id="IPR053183">
    <property type="entry name" value="ASL1"/>
</dbReference>
<dbReference type="SUPFAM" id="SSF51445">
    <property type="entry name" value="(Trans)glycosidases"/>
    <property type="match status" value="1"/>
</dbReference>
<evidence type="ECO:0000313" key="3">
    <source>
        <dbReference type="EMBL" id="KFX51805.1"/>
    </source>
</evidence>
<gene>
    <name evidence="3" type="ORF">GQ26_0041940</name>
</gene>
<keyword evidence="1" id="KW-0732">Signal</keyword>
<dbReference type="eggNOG" id="ENOG502RXK9">
    <property type="taxonomic scope" value="Eukaryota"/>
</dbReference>
<dbReference type="InterPro" id="IPR017853">
    <property type="entry name" value="GH"/>
</dbReference>
<organism evidence="3">
    <name type="scientific">Talaromyces marneffei PM1</name>
    <dbReference type="NCBI Taxonomy" id="1077442"/>
    <lineage>
        <taxon>Eukaryota</taxon>
        <taxon>Fungi</taxon>
        <taxon>Dikarya</taxon>
        <taxon>Ascomycota</taxon>
        <taxon>Pezizomycotina</taxon>
        <taxon>Eurotiomycetes</taxon>
        <taxon>Eurotiomycetidae</taxon>
        <taxon>Eurotiales</taxon>
        <taxon>Trichocomaceae</taxon>
        <taxon>Talaromyces</taxon>
        <taxon>Talaromyces sect. Talaromyces</taxon>
    </lineage>
</organism>
<dbReference type="GO" id="GO:0009277">
    <property type="term" value="C:fungal-type cell wall"/>
    <property type="evidence" value="ECO:0007669"/>
    <property type="project" value="TreeGrafter"/>
</dbReference>
<name>A0A093VI04_TALMA</name>
<dbReference type="Pfam" id="PF11790">
    <property type="entry name" value="Glyco_hydro_cc"/>
    <property type="match status" value="1"/>
</dbReference>
<dbReference type="HOGENOM" id="CLU_040908_4_0_1"/>
<dbReference type="EMBL" id="JPOX01000004">
    <property type="protein sequence ID" value="KFX51805.1"/>
    <property type="molecule type" value="Genomic_DNA"/>
</dbReference>